<reference evidence="3 4" key="1">
    <citation type="submission" date="2017-01" db="EMBL/GenBank/DDBJ databases">
        <title>Genome Analysis of Deinococcus marmoris KOPRI26562.</title>
        <authorList>
            <person name="Kim J.H."/>
            <person name="Oh H.-M."/>
        </authorList>
    </citation>
    <scope>NUCLEOTIDE SEQUENCE [LARGE SCALE GENOMIC DNA]</scope>
    <source>
        <strain evidence="3 4">KOPRI26562</strain>
    </source>
</reference>
<feature type="transmembrane region" description="Helical" evidence="2">
    <location>
        <begin position="49"/>
        <end position="68"/>
    </location>
</feature>
<accession>A0A1U7NY37</accession>
<organism evidence="3 4">
    <name type="scientific">Deinococcus marmoris</name>
    <dbReference type="NCBI Taxonomy" id="249408"/>
    <lineage>
        <taxon>Bacteria</taxon>
        <taxon>Thermotogati</taxon>
        <taxon>Deinococcota</taxon>
        <taxon>Deinococci</taxon>
        <taxon>Deinococcales</taxon>
        <taxon>Deinococcaceae</taxon>
        <taxon>Deinococcus</taxon>
    </lineage>
</organism>
<dbReference type="Proteomes" id="UP000186607">
    <property type="component" value="Unassembled WGS sequence"/>
</dbReference>
<sequence length="74" mass="8418">MRRERAGQHNSVDGQHSMSEKTPMNQEKSMHHEKPMNTVKRWLRDNWKMTLGVALALALWTTIALNTGQGGLGF</sequence>
<dbReference type="STRING" id="249408.BOO71_0007645"/>
<keyword evidence="2" id="KW-1133">Transmembrane helix</keyword>
<feature type="region of interest" description="Disordered" evidence="1">
    <location>
        <begin position="1"/>
        <end position="34"/>
    </location>
</feature>
<keyword evidence="2" id="KW-0812">Transmembrane</keyword>
<dbReference type="RefSeq" id="WP_075833046.1">
    <property type="nucleotide sequence ID" value="NZ_MSTI01000085.1"/>
</dbReference>
<evidence type="ECO:0000256" key="1">
    <source>
        <dbReference type="SAM" id="MobiDB-lite"/>
    </source>
</evidence>
<keyword evidence="4" id="KW-1185">Reference proteome</keyword>
<dbReference type="EMBL" id="MSTI01000085">
    <property type="protein sequence ID" value="OLV17832.1"/>
    <property type="molecule type" value="Genomic_DNA"/>
</dbReference>
<evidence type="ECO:0000256" key="2">
    <source>
        <dbReference type="SAM" id="Phobius"/>
    </source>
</evidence>
<proteinExistence type="predicted"/>
<comment type="caution">
    <text evidence="3">The sequence shown here is derived from an EMBL/GenBank/DDBJ whole genome shotgun (WGS) entry which is preliminary data.</text>
</comment>
<evidence type="ECO:0000313" key="4">
    <source>
        <dbReference type="Proteomes" id="UP000186607"/>
    </source>
</evidence>
<protein>
    <submittedName>
        <fullName evidence="3">Uncharacterized protein</fullName>
    </submittedName>
</protein>
<keyword evidence="2" id="KW-0472">Membrane</keyword>
<name>A0A1U7NY37_9DEIO</name>
<feature type="compositionally biased region" description="Polar residues" evidence="1">
    <location>
        <begin position="8"/>
        <end position="27"/>
    </location>
</feature>
<dbReference type="AlphaFoldDB" id="A0A1U7NY37"/>
<evidence type="ECO:0000313" key="3">
    <source>
        <dbReference type="EMBL" id="OLV17832.1"/>
    </source>
</evidence>
<gene>
    <name evidence="3" type="ORF">BOO71_0007645</name>
</gene>